<keyword evidence="4 6" id="KW-0472">Membrane</keyword>
<comment type="similarity">
    <text evidence="5">Belongs to the SAT4 family.</text>
</comment>
<evidence type="ECO:0000313" key="8">
    <source>
        <dbReference type="EMBL" id="KAA8651292.1"/>
    </source>
</evidence>
<feature type="transmembrane region" description="Helical" evidence="6">
    <location>
        <begin position="6"/>
        <end position="28"/>
    </location>
</feature>
<dbReference type="RefSeq" id="XP_033430653.1">
    <property type="nucleotide sequence ID" value="XM_033564896.1"/>
</dbReference>
<feature type="transmembrane region" description="Helical" evidence="6">
    <location>
        <begin position="75"/>
        <end position="98"/>
    </location>
</feature>
<dbReference type="InterPro" id="IPR052337">
    <property type="entry name" value="SAT4-like"/>
</dbReference>
<dbReference type="OrthoDB" id="5342292at2759"/>
<evidence type="ECO:0000313" key="9">
    <source>
        <dbReference type="Proteomes" id="UP000324241"/>
    </source>
</evidence>
<evidence type="ECO:0000256" key="6">
    <source>
        <dbReference type="SAM" id="Phobius"/>
    </source>
</evidence>
<keyword evidence="2 6" id="KW-0812">Transmembrane</keyword>
<comment type="subcellular location">
    <subcellularLocation>
        <location evidence="1">Membrane</location>
        <topology evidence="1">Multi-pass membrane protein</topology>
    </subcellularLocation>
</comment>
<organism evidence="8 9">
    <name type="scientific">Aspergillus tanneri</name>
    <dbReference type="NCBI Taxonomy" id="1220188"/>
    <lineage>
        <taxon>Eukaryota</taxon>
        <taxon>Fungi</taxon>
        <taxon>Dikarya</taxon>
        <taxon>Ascomycota</taxon>
        <taxon>Pezizomycotina</taxon>
        <taxon>Eurotiomycetes</taxon>
        <taxon>Eurotiomycetidae</taxon>
        <taxon>Eurotiales</taxon>
        <taxon>Aspergillaceae</taxon>
        <taxon>Aspergillus</taxon>
        <taxon>Aspergillus subgen. Circumdati</taxon>
    </lineage>
</organism>
<dbReference type="AlphaFoldDB" id="A0A5M9MVY3"/>
<feature type="transmembrane region" description="Helical" evidence="6">
    <location>
        <begin position="35"/>
        <end position="55"/>
    </location>
</feature>
<evidence type="ECO:0000256" key="4">
    <source>
        <dbReference type="ARBA" id="ARBA00023136"/>
    </source>
</evidence>
<dbReference type="PANTHER" id="PTHR33048:SF160">
    <property type="entry name" value="SAT4 FAMILY MEMBRANE PROTEIN"/>
    <property type="match status" value="1"/>
</dbReference>
<feature type="domain" description="Rhodopsin" evidence="7">
    <location>
        <begin position="2"/>
        <end position="98"/>
    </location>
</feature>
<evidence type="ECO:0000256" key="3">
    <source>
        <dbReference type="ARBA" id="ARBA00022989"/>
    </source>
</evidence>
<evidence type="ECO:0000259" key="7">
    <source>
        <dbReference type="Pfam" id="PF20684"/>
    </source>
</evidence>
<evidence type="ECO:0000256" key="1">
    <source>
        <dbReference type="ARBA" id="ARBA00004141"/>
    </source>
</evidence>
<keyword evidence="3 6" id="KW-1133">Transmembrane helix</keyword>
<reference evidence="8 9" key="1">
    <citation type="submission" date="2019-08" db="EMBL/GenBank/DDBJ databases">
        <title>The genome sequence of a newly discovered highly antifungal drug resistant Aspergillus species, Aspergillus tanneri NIH 1004.</title>
        <authorList>
            <person name="Mounaud S."/>
            <person name="Singh I."/>
            <person name="Joardar V."/>
            <person name="Pakala S."/>
            <person name="Pakala S."/>
            <person name="Venepally P."/>
            <person name="Chung J.K."/>
            <person name="Losada L."/>
            <person name="Nierman W.C."/>
        </authorList>
    </citation>
    <scope>NUCLEOTIDE SEQUENCE [LARGE SCALE GENOMIC DNA]</scope>
    <source>
        <strain evidence="8 9">NIH1004</strain>
    </source>
</reference>
<dbReference type="EMBL" id="QUQM01000002">
    <property type="protein sequence ID" value="KAA8651292.1"/>
    <property type="molecule type" value="Genomic_DNA"/>
</dbReference>
<dbReference type="InterPro" id="IPR049326">
    <property type="entry name" value="Rhodopsin_dom_fungi"/>
</dbReference>
<dbReference type="GO" id="GO:0016020">
    <property type="term" value="C:membrane"/>
    <property type="evidence" value="ECO:0007669"/>
    <property type="project" value="UniProtKB-SubCell"/>
</dbReference>
<dbReference type="PANTHER" id="PTHR33048">
    <property type="entry name" value="PTH11-LIKE INTEGRAL MEMBRANE PROTEIN (AFU_ORTHOLOGUE AFUA_5G11245)"/>
    <property type="match status" value="1"/>
</dbReference>
<gene>
    <name evidence="8" type="ORF">ATNIH1004_000173</name>
</gene>
<dbReference type="Pfam" id="PF20684">
    <property type="entry name" value="Fung_rhodopsin"/>
    <property type="match status" value="1"/>
</dbReference>
<protein>
    <recommendedName>
        <fullName evidence="7">Rhodopsin domain-containing protein</fullName>
    </recommendedName>
</protein>
<sequence>MILATAILNTISDVSLLVLPIFAVWSLHMRTTQKLGISAVFAAGLFACFASAMRIDVSVKKNHTLDRTYDWFPEFLWTSAEISAGIIASSLPAVPSFFSATSGERLSQP</sequence>
<dbReference type="GeneID" id="54322875"/>
<name>A0A5M9MVY3_9EURO</name>
<proteinExistence type="inferred from homology"/>
<evidence type="ECO:0000256" key="2">
    <source>
        <dbReference type="ARBA" id="ARBA00022692"/>
    </source>
</evidence>
<accession>A0A5M9MVY3</accession>
<comment type="caution">
    <text evidence="8">The sequence shown here is derived from an EMBL/GenBank/DDBJ whole genome shotgun (WGS) entry which is preliminary data.</text>
</comment>
<dbReference type="Proteomes" id="UP000324241">
    <property type="component" value="Unassembled WGS sequence"/>
</dbReference>
<evidence type="ECO:0000256" key="5">
    <source>
        <dbReference type="ARBA" id="ARBA00038359"/>
    </source>
</evidence>